<dbReference type="EMBL" id="JAENMS010000015">
    <property type="protein sequence ID" value="MBL5936830.1"/>
    <property type="molecule type" value="Genomic_DNA"/>
</dbReference>
<reference evidence="2" key="1">
    <citation type="submission" date="2020-12" db="EMBL/GenBank/DDBJ databases">
        <title>Draft genome sequence of Enterobacter spp., Lelliottia spp. and Serratia spp. isolated from drinking water reservoirs and lakes.</title>
        <authorList>
            <person name="Reitter C."/>
            <person name="Neuhaus K."/>
            <person name="Huegler M."/>
        </authorList>
    </citation>
    <scope>NUCLEOTIDE SEQUENCE</scope>
    <source>
        <strain evidence="2">TZW15</strain>
    </source>
</reference>
<evidence type="ECO:0000313" key="3">
    <source>
        <dbReference type="Proteomes" id="UP000653275"/>
    </source>
</evidence>
<name>A0AAP2AHQ2_LELAM</name>
<sequence>MRVLKVTCTVCHAPATIKKSVPQHDELSVIYCACGNVECGHTFVLNLTFHHTLSPSALSVDGRIINMLDKLSPQQKENALQQMQLQGI</sequence>
<gene>
    <name evidence="2" type="ORF">I7V27_20565</name>
</gene>
<evidence type="ECO:0000313" key="2">
    <source>
        <dbReference type="EMBL" id="MBL5936830.1"/>
    </source>
</evidence>
<comment type="caution">
    <text evidence="2">The sequence shown here is derived from an EMBL/GenBank/DDBJ whole genome shotgun (WGS) entry which is preliminary data.</text>
</comment>
<evidence type="ECO:0000259" key="1">
    <source>
        <dbReference type="Pfam" id="PF04606"/>
    </source>
</evidence>
<dbReference type="AlphaFoldDB" id="A0AAP2AHQ2"/>
<dbReference type="InterPro" id="IPR007684">
    <property type="entry name" value="Znf_Ogr/Delta"/>
</dbReference>
<accession>A0AAP2AHQ2</accession>
<organism evidence="2 3">
    <name type="scientific">Lelliottia amnigena</name>
    <name type="common">Enterobacter amnigenus</name>
    <dbReference type="NCBI Taxonomy" id="61646"/>
    <lineage>
        <taxon>Bacteria</taxon>
        <taxon>Pseudomonadati</taxon>
        <taxon>Pseudomonadota</taxon>
        <taxon>Gammaproteobacteria</taxon>
        <taxon>Enterobacterales</taxon>
        <taxon>Enterobacteriaceae</taxon>
        <taxon>Lelliottia</taxon>
    </lineage>
</organism>
<protein>
    <submittedName>
        <fullName evidence="2">Ogr/Delta-like zinc finger family protein</fullName>
    </submittedName>
</protein>
<proteinExistence type="predicted"/>
<feature type="domain" description="Zinc finger Ogr/Delta-type" evidence="1">
    <location>
        <begin position="7"/>
        <end position="53"/>
    </location>
</feature>
<dbReference type="Pfam" id="PF04606">
    <property type="entry name" value="Ogr_Delta"/>
    <property type="match status" value="1"/>
</dbReference>
<dbReference type="Proteomes" id="UP000653275">
    <property type="component" value="Unassembled WGS sequence"/>
</dbReference>